<sequence>MSEHRQPQHGAPITPLYIHSPKNTSSTSSPIQCSCHSRDATVSPISVETNKPFNPYCSWRVPKFHSDTTSFTCR</sequence>
<evidence type="ECO:0000313" key="2">
    <source>
        <dbReference type="EMBL" id="VFU26420.1"/>
    </source>
</evidence>
<feature type="region of interest" description="Disordered" evidence="1">
    <location>
        <begin position="1"/>
        <end position="31"/>
    </location>
</feature>
<reference evidence="2" key="1">
    <citation type="submission" date="2019-03" db="EMBL/GenBank/DDBJ databases">
        <authorList>
            <person name="Mank J."/>
            <person name="Almeida P."/>
        </authorList>
    </citation>
    <scope>NUCLEOTIDE SEQUENCE</scope>
    <source>
        <strain evidence="2">78183</strain>
    </source>
</reference>
<dbReference type="AlphaFoldDB" id="A0A6N2KN02"/>
<proteinExistence type="predicted"/>
<feature type="compositionally biased region" description="Polar residues" evidence="1">
    <location>
        <begin position="21"/>
        <end position="31"/>
    </location>
</feature>
<gene>
    <name evidence="2" type="ORF">SVIM_LOCUS69901</name>
</gene>
<name>A0A6N2KN02_SALVM</name>
<evidence type="ECO:0000256" key="1">
    <source>
        <dbReference type="SAM" id="MobiDB-lite"/>
    </source>
</evidence>
<organism evidence="2">
    <name type="scientific">Salix viminalis</name>
    <name type="common">Common osier</name>
    <name type="synonym">Basket willow</name>
    <dbReference type="NCBI Taxonomy" id="40686"/>
    <lineage>
        <taxon>Eukaryota</taxon>
        <taxon>Viridiplantae</taxon>
        <taxon>Streptophyta</taxon>
        <taxon>Embryophyta</taxon>
        <taxon>Tracheophyta</taxon>
        <taxon>Spermatophyta</taxon>
        <taxon>Magnoliopsida</taxon>
        <taxon>eudicotyledons</taxon>
        <taxon>Gunneridae</taxon>
        <taxon>Pentapetalae</taxon>
        <taxon>rosids</taxon>
        <taxon>fabids</taxon>
        <taxon>Malpighiales</taxon>
        <taxon>Salicaceae</taxon>
        <taxon>Saliceae</taxon>
        <taxon>Salix</taxon>
    </lineage>
</organism>
<dbReference type="EMBL" id="CAADRP010000302">
    <property type="protein sequence ID" value="VFU26420.1"/>
    <property type="molecule type" value="Genomic_DNA"/>
</dbReference>
<protein>
    <submittedName>
        <fullName evidence="2">Uncharacterized protein</fullName>
    </submittedName>
</protein>
<accession>A0A6N2KN02</accession>